<dbReference type="Pfam" id="PF00668">
    <property type="entry name" value="Condensation"/>
    <property type="match status" value="1"/>
</dbReference>
<dbReference type="PANTHER" id="PTHR45527:SF1">
    <property type="entry name" value="FATTY ACID SYNTHASE"/>
    <property type="match status" value="1"/>
</dbReference>
<comment type="caution">
    <text evidence="2">The sequence shown here is derived from an EMBL/GenBank/DDBJ whole genome shotgun (WGS) entry which is preliminary data.</text>
</comment>
<organism evidence="2 3">
    <name type="scientific">Luedemannella helvata</name>
    <dbReference type="NCBI Taxonomy" id="349315"/>
    <lineage>
        <taxon>Bacteria</taxon>
        <taxon>Bacillati</taxon>
        <taxon>Actinomycetota</taxon>
        <taxon>Actinomycetes</taxon>
        <taxon>Micromonosporales</taxon>
        <taxon>Micromonosporaceae</taxon>
        <taxon>Luedemannella</taxon>
    </lineage>
</organism>
<accession>A0ABP4VYG8</accession>
<reference evidence="3" key="1">
    <citation type="journal article" date="2019" name="Int. J. Syst. Evol. Microbiol.">
        <title>The Global Catalogue of Microorganisms (GCM) 10K type strain sequencing project: providing services to taxonomists for standard genome sequencing and annotation.</title>
        <authorList>
            <consortium name="The Broad Institute Genomics Platform"/>
            <consortium name="The Broad Institute Genome Sequencing Center for Infectious Disease"/>
            <person name="Wu L."/>
            <person name="Ma J."/>
        </authorList>
    </citation>
    <scope>NUCLEOTIDE SEQUENCE [LARGE SCALE GENOMIC DNA]</scope>
    <source>
        <strain evidence="3">JCM 13249</strain>
    </source>
</reference>
<name>A0ABP4VYG8_9ACTN</name>
<dbReference type="Proteomes" id="UP001500655">
    <property type="component" value="Unassembled WGS sequence"/>
</dbReference>
<sequence length="570" mass="61120">MRAVTSRRVTFAAGESVVAPLAWGQYAIWKPLQWFGDETQSFNLTRSFTLADGVTEDRFADGVRRLVEEHASLRTRFVAGEQHIAGAGELGVALHPLDGADPAERAAEIATSMAADSFDLTSEWPVRIAGIVSPEGHVVAVSLVASHVGVDSWALVSLGDDLRDLLEAPERTPAPAVRWDALRQLEFEASPAGKRVESSSLSHWAARLRLAPASMFDFPQAPSDGLPIHRYRLVSRAVAAAAPIVATRSRASVSTVLLTVAASWLAAYCGHDTAAFQLIAGNRFDPQSRALRAPTAQDGLFVLPVPDGDLSAAARTVLPIAARGYLNARYHPERLAELKAEIGAARGVRFDLSAYFNDVRRDGDWAPPLPDATPADLAALREQSTFTQFPSLPRHDMKFMVNFNYLGAEGCGILLLTDARYLPAPAGERFLRGLELILCTAVHEELTVAEAVQLVGVEPAARDADWVRTATGWVHVPAARALLADAVPDRPTAVFCRPAADPELTELVGYVAGDAPESLVDLHRRVVAALPERPGVATPDEYVVCRAPQGVAEADWAASAVLSRGSGRTG</sequence>
<keyword evidence="3" id="KW-1185">Reference proteome</keyword>
<dbReference type="SUPFAM" id="SSF52777">
    <property type="entry name" value="CoA-dependent acyltransferases"/>
    <property type="match status" value="2"/>
</dbReference>
<dbReference type="InterPro" id="IPR001242">
    <property type="entry name" value="Condensation_dom"/>
</dbReference>
<dbReference type="Gene3D" id="3.30.559.10">
    <property type="entry name" value="Chloramphenicol acetyltransferase-like domain"/>
    <property type="match status" value="1"/>
</dbReference>
<evidence type="ECO:0000313" key="3">
    <source>
        <dbReference type="Proteomes" id="UP001500655"/>
    </source>
</evidence>
<dbReference type="PANTHER" id="PTHR45527">
    <property type="entry name" value="NONRIBOSOMAL PEPTIDE SYNTHETASE"/>
    <property type="match status" value="1"/>
</dbReference>
<evidence type="ECO:0000259" key="1">
    <source>
        <dbReference type="Pfam" id="PF00668"/>
    </source>
</evidence>
<protein>
    <recommendedName>
        <fullName evidence="1">Condensation domain-containing protein</fullName>
    </recommendedName>
</protein>
<dbReference type="InterPro" id="IPR023213">
    <property type="entry name" value="CAT-like_dom_sf"/>
</dbReference>
<proteinExistence type="predicted"/>
<feature type="domain" description="Condensation" evidence="1">
    <location>
        <begin position="33"/>
        <end position="286"/>
    </location>
</feature>
<dbReference type="Gene3D" id="3.30.559.30">
    <property type="entry name" value="Nonribosomal peptide synthetase, condensation domain"/>
    <property type="match status" value="1"/>
</dbReference>
<gene>
    <name evidence="2" type="ORF">GCM10009681_07800</name>
</gene>
<dbReference type="EMBL" id="BAAALS010000003">
    <property type="protein sequence ID" value="GAA1739450.1"/>
    <property type="molecule type" value="Genomic_DNA"/>
</dbReference>
<evidence type="ECO:0000313" key="2">
    <source>
        <dbReference type="EMBL" id="GAA1739450.1"/>
    </source>
</evidence>